<name>A0A821IRK1_9BILA</name>
<dbReference type="GO" id="GO:0030286">
    <property type="term" value="C:dynein complex"/>
    <property type="evidence" value="ECO:0007669"/>
    <property type="project" value="InterPro"/>
</dbReference>
<dbReference type="EMBL" id="CAJOBG010101362">
    <property type="protein sequence ID" value="CAF4704516.1"/>
    <property type="molecule type" value="Genomic_DNA"/>
</dbReference>
<dbReference type="GO" id="GO:0051959">
    <property type="term" value="F:dynein light intermediate chain binding"/>
    <property type="evidence" value="ECO:0007669"/>
    <property type="project" value="InterPro"/>
</dbReference>
<dbReference type="GO" id="GO:0005524">
    <property type="term" value="F:ATP binding"/>
    <property type="evidence" value="ECO:0007669"/>
    <property type="project" value="InterPro"/>
</dbReference>
<dbReference type="GO" id="GO:0016887">
    <property type="term" value="F:ATP hydrolysis activity"/>
    <property type="evidence" value="ECO:0007669"/>
    <property type="project" value="InterPro"/>
</dbReference>
<keyword evidence="4" id="KW-1185">Reference proteome</keyword>
<dbReference type="Pfam" id="PF07728">
    <property type="entry name" value="AAA_5"/>
    <property type="match status" value="1"/>
</dbReference>
<dbReference type="GO" id="GO:0007018">
    <property type="term" value="P:microtubule-based movement"/>
    <property type="evidence" value="ECO:0007669"/>
    <property type="project" value="InterPro"/>
</dbReference>
<feature type="domain" description="ATPase dynein-related AAA" evidence="1">
    <location>
        <begin position="4"/>
        <end position="49"/>
    </location>
</feature>
<evidence type="ECO:0000313" key="3">
    <source>
        <dbReference type="EMBL" id="CAF4783588.1"/>
    </source>
</evidence>
<accession>A0A821IRK1</accession>
<dbReference type="InterPro" id="IPR027417">
    <property type="entry name" value="P-loop_NTPase"/>
</dbReference>
<comment type="caution">
    <text evidence="2">The sequence shown here is derived from an EMBL/GenBank/DDBJ whole genome shotgun (WGS) entry which is preliminary data.</text>
</comment>
<proteinExistence type="predicted"/>
<gene>
    <name evidence="2" type="ORF">OVN521_LOCUS48514</name>
    <name evidence="3" type="ORF">OVN521_LOCUS51268</name>
</gene>
<protein>
    <recommendedName>
        <fullName evidence="1">ATPase dynein-related AAA domain-containing protein</fullName>
    </recommendedName>
</protein>
<dbReference type="AlphaFoldDB" id="A0A821IRK1"/>
<sequence length="56" mass="6320">MLQHAMQKTGQTVRTYVMNPKSMPRIQLLGHIDIDTREWSDGVLTAASRAVVKEPL</sequence>
<evidence type="ECO:0000313" key="2">
    <source>
        <dbReference type="EMBL" id="CAF4704516.1"/>
    </source>
</evidence>
<feature type="non-terminal residue" evidence="2">
    <location>
        <position position="56"/>
    </location>
</feature>
<dbReference type="InterPro" id="IPR026983">
    <property type="entry name" value="DHC"/>
</dbReference>
<dbReference type="PANTHER" id="PTHR45703">
    <property type="entry name" value="DYNEIN HEAVY CHAIN"/>
    <property type="match status" value="1"/>
</dbReference>
<dbReference type="GO" id="GO:0045505">
    <property type="term" value="F:dynein intermediate chain binding"/>
    <property type="evidence" value="ECO:0007669"/>
    <property type="project" value="InterPro"/>
</dbReference>
<reference evidence="2" key="1">
    <citation type="submission" date="2021-02" db="EMBL/GenBank/DDBJ databases">
        <authorList>
            <person name="Nowell W R."/>
        </authorList>
    </citation>
    <scope>NUCLEOTIDE SEQUENCE</scope>
</reference>
<dbReference type="EMBL" id="CAJOBG010122317">
    <property type="protein sequence ID" value="CAF4783588.1"/>
    <property type="molecule type" value="Genomic_DNA"/>
</dbReference>
<dbReference type="InterPro" id="IPR011704">
    <property type="entry name" value="ATPase_dyneun-rel_AAA"/>
</dbReference>
<evidence type="ECO:0000259" key="1">
    <source>
        <dbReference type="Pfam" id="PF07728"/>
    </source>
</evidence>
<evidence type="ECO:0000313" key="4">
    <source>
        <dbReference type="Proteomes" id="UP000663866"/>
    </source>
</evidence>
<organism evidence="2 4">
    <name type="scientific">Rotaria magnacalcarata</name>
    <dbReference type="NCBI Taxonomy" id="392030"/>
    <lineage>
        <taxon>Eukaryota</taxon>
        <taxon>Metazoa</taxon>
        <taxon>Spiralia</taxon>
        <taxon>Gnathifera</taxon>
        <taxon>Rotifera</taxon>
        <taxon>Eurotatoria</taxon>
        <taxon>Bdelloidea</taxon>
        <taxon>Philodinida</taxon>
        <taxon>Philodinidae</taxon>
        <taxon>Rotaria</taxon>
    </lineage>
</organism>
<dbReference type="Proteomes" id="UP000663866">
    <property type="component" value="Unassembled WGS sequence"/>
</dbReference>
<dbReference type="PANTHER" id="PTHR45703:SF22">
    <property type="entry name" value="DYNEIN CYTOPLASMIC 2 HEAVY CHAIN 1"/>
    <property type="match status" value="1"/>
</dbReference>
<dbReference type="Gene3D" id="3.40.50.300">
    <property type="entry name" value="P-loop containing nucleotide triphosphate hydrolases"/>
    <property type="match status" value="1"/>
</dbReference>